<evidence type="ECO:0000256" key="2">
    <source>
        <dbReference type="ARBA" id="ARBA00005135"/>
    </source>
</evidence>
<comment type="pathway">
    <text evidence="2">Amino-acid biosynthesis; L-serine biosynthesis; L-serine from 3-phospho-D-glycerate: step 3/3.</text>
</comment>
<evidence type="ECO:0000313" key="12">
    <source>
        <dbReference type="EMBL" id="MFC4135425.1"/>
    </source>
</evidence>
<evidence type="ECO:0000256" key="4">
    <source>
        <dbReference type="ARBA" id="ARBA00012640"/>
    </source>
</evidence>
<proteinExistence type="inferred from homology"/>
<reference evidence="13" key="1">
    <citation type="journal article" date="2019" name="Int. J. Syst. Evol. Microbiol.">
        <title>The Global Catalogue of Microorganisms (GCM) 10K type strain sequencing project: providing services to taxonomists for standard genome sequencing and annotation.</title>
        <authorList>
            <consortium name="The Broad Institute Genomics Platform"/>
            <consortium name="The Broad Institute Genome Sequencing Center for Infectious Disease"/>
            <person name="Wu L."/>
            <person name="Ma J."/>
        </authorList>
    </citation>
    <scope>NUCLEOTIDE SEQUENCE [LARGE SCALE GENOMIC DNA]</scope>
    <source>
        <strain evidence="13">CGMCC 4.7289</strain>
    </source>
</reference>
<evidence type="ECO:0000313" key="13">
    <source>
        <dbReference type="Proteomes" id="UP001595816"/>
    </source>
</evidence>
<evidence type="ECO:0000256" key="1">
    <source>
        <dbReference type="ARBA" id="ARBA00001946"/>
    </source>
</evidence>
<evidence type="ECO:0000256" key="11">
    <source>
        <dbReference type="ARBA" id="ARBA00048523"/>
    </source>
</evidence>
<dbReference type="InterPro" id="IPR050582">
    <property type="entry name" value="HAD-like_SerB"/>
</dbReference>
<keyword evidence="5" id="KW-0028">Amino-acid biosynthesis</keyword>
<dbReference type="EC" id="3.1.3.3" evidence="4"/>
<comment type="similarity">
    <text evidence="3">Belongs to the HAD-like hydrolase superfamily. SerB family.</text>
</comment>
<dbReference type="RefSeq" id="WP_253756344.1">
    <property type="nucleotide sequence ID" value="NZ_JAMZDZ010000001.1"/>
</dbReference>
<evidence type="ECO:0000256" key="5">
    <source>
        <dbReference type="ARBA" id="ARBA00022605"/>
    </source>
</evidence>
<dbReference type="NCBIfam" id="TIGR01488">
    <property type="entry name" value="HAD-SF-IB"/>
    <property type="match status" value="1"/>
</dbReference>
<evidence type="ECO:0000256" key="6">
    <source>
        <dbReference type="ARBA" id="ARBA00022723"/>
    </source>
</evidence>
<comment type="catalytic activity">
    <reaction evidence="10">
        <text>O-phospho-L-serine + H2O = L-serine + phosphate</text>
        <dbReference type="Rhea" id="RHEA:21208"/>
        <dbReference type="ChEBI" id="CHEBI:15377"/>
        <dbReference type="ChEBI" id="CHEBI:33384"/>
        <dbReference type="ChEBI" id="CHEBI:43474"/>
        <dbReference type="ChEBI" id="CHEBI:57524"/>
        <dbReference type="EC" id="3.1.3.3"/>
    </reaction>
</comment>
<name>A0ABV8LYX6_9ACTN</name>
<comment type="cofactor">
    <cofactor evidence="1">
        <name>Mg(2+)</name>
        <dbReference type="ChEBI" id="CHEBI:18420"/>
    </cofactor>
</comment>
<keyword evidence="13" id="KW-1185">Reference proteome</keyword>
<dbReference type="Pfam" id="PF12710">
    <property type="entry name" value="HAD"/>
    <property type="match status" value="1"/>
</dbReference>
<evidence type="ECO:0000256" key="7">
    <source>
        <dbReference type="ARBA" id="ARBA00022801"/>
    </source>
</evidence>
<accession>A0ABV8LYX6</accession>
<dbReference type="PANTHER" id="PTHR43344:SF2">
    <property type="entry name" value="PHOSPHOSERINE PHOSPHATASE"/>
    <property type="match status" value="1"/>
</dbReference>
<keyword evidence="9" id="KW-0718">Serine biosynthesis</keyword>
<dbReference type="Proteomes" id="UP001595816">
    <property type="component" value="Unassembled WGS sequence"/>
</dbReference>
<evidence type="ECO:0000256" key="10">
    <source>
        <dbReference type="ARBA" id="ARBA00048138"/>
    </source>
</evidence>
<sequence>MGRLHLFDMDGTLIRDSSANIELAKVIGKVDEFRSLDGQFATGVVDSAEYARQAYAMWSALTEAVVADAFAGAPWLAGIRDVWTEITERGEHCAVISLSPSFFVRRLSSWGVHEVRAAVFPDVPFPAGTTLDVCGVLNPQSKVTIADELAARYGLTRDDCVAYGDSKSDSALFAAVPVRVAVNGDHHVRTLATHVYAGGDLREAYALVR</sequence>
<organism evidence="12 13">
    <name type="scientific">Hamadaea flava</name>
    <dbReference type="NCBI Taxonomy" id="1742688"/>
    <lineage>
        <taxon>Bacteria</taxon>
        <taxon>Bacillati</taxon>
        <taxon>Actinomycetota</taxon>
        <taxon>Actinomycetes</taxon>
        <taxon>Micromonosporales</taxon>
        <taxon>Micromonosporaceae</taxon>
        <taxon>Hamadaea</taxon>
    </lineage>
</organism>
<dbReference type="SUPFAM" id="SSF56784">
    <property type="entry name" value="HAD-like"/>
    <property type="match status" value="1"/>
</dbReference>
<keyword evidence="6" id="KW-0479">Metal-binding</keyword>
<comment type="catalytic activity">
    <reaction evidence="11">
        <text>O-phospho-D-serine + H2O = D-serine + phosphate</text>
        <dbReference type="Rhea" id="RHEA:24873"/>
        <dbReference type="ChEBI" id="CHEBI:15377"/>
        <dbReference type="ChEBI" id="CHEBI:35247"/>
        <dbReference type="ChEBI" id="CHEBI:43474"/>
        <dbReference type="ChEBI" id="CHEBI:58680"/>
        <dbReference type="EC" id="3.1.3.3"/>
    </reaction>
</comment>
<dbReference type="PANTHER" id="PTHR43344">
    <property type="entry name" value="PHOSPHOSERINE PHOSPHATASE"/>
    <property type="match status" value="1"/>
</dbReference>
<dbReference type="EMBL" id="JBHSAY010000021">
    <property type="protein sequence ID" value="MFC4135425.1"/>
    <property type="molecule type" value="Genomic_DNA"/>
</dbReference>
<comment type="caution">
    <text evidence="12">The sequence shown here is derived from an EMBL/GenBank/DDBJ whole genome shotgun (WGS) entry which is preliminary data.</text>
</comment>
<protein>
    <recommendedName>
        <fullName evidence="4">phosphoserine phosphatase</fullName>
        <ecNumber evidence="4">3.1.3.3</ecNumber>
    </recommendedName>
</protein>
<evidence type="ECO:0000256" key="8">
    <source>
        <dbReference type="ARBA" id="ARBA00022842"/>
    </source>
</evidence>
<dbReference type="InterPro" id="IPR023214">
    <property type="entry name" value="HAD_sf"/>
</dbReference>
<keyword evidence="7 12" id="KW-0378">Hydrolase</keyword>
<evidence type="ECO:0000256" key="9">
    <source>
        <dbReference type="ARBA" id="ARBA00023299"/>
    </source>
</evidence>
<evidence type="ECO:0000256" key="3">
    <source>
        <dbReference type="ARBA" id="ARBA00009184"/>
    </source>
</evidence>
<gene>
    <name evidence="12" type="ORF">ACFOZ4_32840</name>
</gene>
<dbReference type="InterPro" id="IPR036412">
    <property type="entry name" value="HAD-like_sf"/>
</dbReference>
<keyword evidence="8" id="KW-0460">Magnesium</keyword>
<dbReference type="GO" id="GO:0016787">
    <property type="term" value="F:hydrolase activity"/>
    <property type="evidence" value="ECO:0007669"/>
    <property type="project" value="UniProtKB-KW"/>
</dbReference>
<dbReference type="Gene3D" id="3.40.50.1000">
    <property type="entry name" value="HAD superfamily/HAD-like"/>
    <property type="match status" value="1"/>
</dbReference>